<dbReference type="Gene3D" id="3.30.565.10">
    <property type="entry name" value="Histidine kinase-like ATPase, C-terminal domain"/>
    <property type="match status" value="1"/>
</dbReference>
<keyword evidence="8" id="KW-0812">Transmembrane</keyword>
<keyword evidence="7" id="KW-0902">Two-component regulatory system</keyword>
<dbReference type="PANTHER" id="PTHR43711:SF28">
    <property type="entry name" value="SENSOR HISTIDINE KINASE YXDK"/>
    <property type="match status" value="1"/>
</dbReference>
<dbReference type="GO" id="GO:0016020">
    <property type="term" value="C:membrane"/>
    <property type="evidence" value="ECO:0007669"/>
    <property type="project" value="UniProtKB-SubCell"/>
</dbReference>
<dbReference type="RefSeq" id="WP_136495783.1">
    <property type="nucleotide sequence ID" value="NZ_CP046052.1"/>
</dbReference>
<evidence type="ECO:0000256" key="4">
    <source>
        <dbReference type="ARBA" id="ARBA00022553"/>
    </source>
</evidence>
<dbReference type="InterPro" id="IPR003661">
    <property type="entry name" value="HisK_dim/P_dom"/>
</dbReference>
<dbReference type="FunFam" id="3.30.565.10:FF:000006">
    <property type="entry name" value="Sensor histidine kinase WalK"/>
    <property type="match status" value="1"/>
</dbReference>
<dbReference type="InterPro" id="IPR050736">
    <property type="entry name" value="Sensor_HK_Regulatory"/>
</dbReference>
<dbReference type="SMART" id="SM00388">
    <property type="entry name" value="HisKA"/>
    <property type="match status" value="1"/>
</dbReference>
<dbReference type="PRINTS" id="PR00344">
    <property type="entry name" value="BCTRLSENSOR"/>
</dbReference>
<dbReference type="AlphaFoldDB" id="A0A6B8KGA1"/>
<dbReference type="InterPro" id="IPR005467">
    <property type="entry name" value="His_kinase_dom"/>
</dbReference>
<dbReference type="CDD" id="cd00075">
    <property type="entry name" value="HATPase"/>
    <property type="match status" value="1"/>
</dbReference>
<evidence type="ECO:0000313" key="11">
    <source>
        <dbReference type="EMBL" id="QGM45503.1"/>
    </source>
</evidence>
<dbReference type="CDD" id="cd06225">
    <property type="entry name" value="HAMP"/>
    <property type="match status" value="1"/>
</dbReference>
<evidence type="ECO:0000256" key="3">
    <source>
        <dbReference type="ARBA" id="ARBA00012438"/>
    </source>
</evidence>
<keyword evidence="4" id="KW-0597">Phosphoprotein</keyword>
<gene>
    <name evidence="11" type="ORF">H2LOC_007220</name>
</gene>
<comment type="subcellular location">
    <subcellularLocation>
        <location evidence="2">Membrane</location>
    </subcellularLocation>
</comment>
<dbReference type="EMBL" id="CP046052">
    <property type="protein sequence ID" value="QGM45503.1"/>
    <property type="molecule type" value="Genomic_DNA"/>
</dbReference>
<dbReference type="PANTHER" id="PTHR43711">
    <property type="entry name" value="TWO-COMPONENT HISTIDINE KINASE"/>
    <property type="match status" value="1"/>
</dbReference>
<dbReference type="PROSITE" id="PS50885">
    <property type="entry name" value="HAMP"/>
    <property type="match status" value="1"/>
</dbReference>
<dbReference type="KEGG" id="mhey:H2LOC_007220"/>
<dbReference type="OrthoDB" id="9806130at2"/>
<keyword evidence="5" id="KW-0808">Transferase</keyword>
<evidence type="ECO:0000256" key="1">
    <source>
        <dbReference type="ARBA" id="ARBA00000085"/>
    </source>
</evidence>
<reference evidence="11 12" key="1">
    <citation type="submission" date="2019-11" db="EMBL/GenBank/DDBJ databases">
        <title>The genome sequence of Methylocystis heyeri.</title>
        <authorList>
            <person name="Oshkin I.Y."/>
            <person name="Miroshnikov K."/>
            <person name="Dedysh S.N."/>
        </authorList>
    </citation>
    <scope>NUCLEOTIDE SEQUENCE [LARGE SCALE GENOMIC DNA]</scope>
    <source>
        <strain evidence="11 12">H2</strain>
    </source>
</reference>
<keyword evidence="6" id="KW-0418">Kinase</keyword>
<dbReference type="SMART" id="SM00304">
    <property type="entry name" value="HAMP"/>
    <property type="match status" value="1"/>
</dbReference>
<dbReference type="InterPro" id="IPR036097">
    <property type="entry name" value="HisK_dim/P_sf"/>
</dbReference>
<dbReference type="EC" id="2.7.13.3" evidence="3"/>
<evidence type="ECO:0000256" key="7">
    <source>
        <dbReference type="ARBA" id="ARBA00023012"/>
    </source>
</evidence>
<dbReference type="Gene3D" id="6.10.340.10">
    <property type="match status" value="1"/>
</dbReference>
<evidence type="ECO:0000256" key="2">
    <source>
        <dbReference type="ARBA" id="ARBA00004370"/>
    </source>
</evidence>
<dbReference type="CDD" id="cd00082">
    <property type="entry name" value="HisKA"/>
    <property type="match status" value="1"/>
</dbReference>
<organism evidence="11 12">
    <name type="scientific">Methylocystis heyeri</name>
    <dbReference type="NCBI Taxonomy" id="391905"/>
    <lineage>
        <taxon>Bacteria</taxon>
        <taxon>Pseudomonadati</taxon>
        <taxon>Pseudomonadota</taxon>
        <taxon>Alphaproteobacteria</taxon>
        <taxon>Hyphomicrobiales</taxon>
        <taxon>Methylocystaceae</taxon>
        <taxon>Methylocystis</taxon>
    </lineage>
</organism>
<keyword evidence="8" id="KW-1133">Transmembrane helix</keyword>
<dbReference type="SUPFAM" id="SSF158472">
    <property type="entry name" value="HAMP domain-like"/>
    <property type="match status" value="1"/>
</dbReference>
<evidence type="ECO:0000256" key="6">
    <source>
        <dbReference type="ARBA" id="ARBA00022777"/>
    </source>
</evidence>
<feature type="transmembrane region" description="Helical" evidence="8">
    <location>
        <begin position="12"/>
        <end position="31"/>
    </location>
</feature>
<dbReference type="Proteomes" id="UP000309061">
    <property type="component" value="Chromosome"/>
</dbReference>
<name>A0A6B8KGA1_9HYPH</name>
<accession>A0A6B8KGA1</accession>
<dbReference type="InterPro" id="IPR004358">
    <property type="entry name" value="Sig_transdc_His_kin-like_C"/>
</dbReference>
<protein>
    <recommendedName>
        <fullName evidence="3">histidine kinase</fullName>
        <ecNumber evidence="3">2.7.13.3</ecNumber>
    </recommendedName>
</protein>
<dbReference type="Pfam" id="PF00672">
    <property type="entry name" value="HAMP"/>
    <property type="match status" value="1"/>
</dbReference>
<evidence type="ECO:0000313" key="12">
    <source>
        <dbReference type="Proteomes" id="UP000309061"/>
    </source>
</evidence>
<proteinExistence type="predicted"/>
<dbReference type="Pfam" id="PF12729">
    <property type="entry name" value="4HB_MCP_1"/>
    <property type="match status" value="1"/>
</dbReference>
<evidence type="ECO:0000259" key="9">
    <source>
        <dbReference type="PROSITE" id="PS50109"/>
    </source>
</evidence>
<dbReference type="Pfam" id="PF02518">
    <property type="entry name" value="HATPase_c"/>
    <property type="match status" value="1"/>
</dbReference>
<keyword evidence="8" id="KW-0472">Membrane</keyword>
<dbReference type="InterPro" id="IPR003660">
    <property type="entry name" value="HAMP_dom"/>
</dbReference>
<dbReference type="SUPFAM" id="SSF55874">
    <property type="entry name" value="ATPase domain of HSP90 chaperone/DNA topoisomerase II/histidine kinase"/>
    <property type="match status" value="1"/>
</dbReference>
<feature type="domain" description="Histidine kinase" evidence="9">
    <location>
        <begin position="296"/>
        <end position="512"/>
    </location>
</feature>
<sequence>MSGFKTIGSRLTASFLALLCILIGFGLFGLARLEGFNEESIEIRERWLKTTRYIGDLSNYTSDFRALEGAFLLSPPNADAAGLKQERDRLDEDIARSERNFEAIAHDGPEIAEYTRFKRSWGDYRAEFDRALNLLAAQDSAGARAIYLAASRKTFAQASEQLEQLSERNNLRAQEAGDRAGAAILEAWQFIRGAIIFSCLTGLALLLYITRKVSLPLRDLSRVMRRLAGGEMDIEISGGERADELGDMARSVSVFRANAVELRLGQRGLASQASMLEEKLAHERMLSGQQRNFISMASHEFRTPMALIDGHAQRLINAKDSSPDDVVARARKIRVAVKRMSVMIDRLLSSCRLVDMNPELYFHPQEFDMRALLHEVCKLHREISPNAVICEELGYEPMRIDGDRNLLYQVFSNLIGNAVKYSPGGGWVGVSASLTGDVLSASVEDKGIGIPKKDQERLFERYHRGSNVGGIVGAGIGLFLAKLVAELHGGSIDVESEENQGTRFTISLPRVVTANQSAIDPEADAA</sequence>
<evidence type="ECO:0000256" key="5">
    <source>
        <dbReference type="ARBA" id="ARBA00022679"/>
    </source>
</evidence>
<dbReference type="Gene3D" id="1.10.287.130">
    <property type="match status" value="1"/>
</dbReference>
<dbReference type="SUPFAM" id="SSF47384">
    <property type="entry name" value="Homodimeric domain of signal transducing histidine kinase"/>
    <property type="match status" value="1"/>
</dbReference>
<dbReference type="PROSITE" id="PS50109">
    <property type="entry name" value="HIS_KIN"/>
    <property type="match status" value="1"/>
</dbReference>
<comment type="catalytic activity">
    <reaction evidence="1">
        <text>ATP + protein L-histidine = ADP + protein N-phospho-L-histidine.</text>
        <dbReference type="EC" id="2.7.13.3"/>
    </reaction>
</comment>
<evidence type="ECO:0000256" key="8">
    <source>
        <dbReference type="SAM" id="Phobius"/>
    </source>
</evidence>
<dbReference type="Pfam" id="PF00512">
    <property type="entry name" value="HisKA"/>
    <property type="match status" value="1"/>
</dbReference>
<evidence type="ECO:0000259" key="10">
    <source>
        <dbReference type="PROSITE" id="PS50885"/>
    </source>
</evidence>
<dbReference type="InterPro" id="IPR024478">
    <property type="entry name" value="HlyB_4HB_MCP"/>
</dbReference>
<keyword evidence="12" id="KW-1185">Reference proteome</keyword>
<dbReference type="GO" id="GO:0000155">
    <property type="term" value="F:phosphorelay sensor kinase activity"/>
    <property type="evidence" value="ECO:0007669"/>
    <property type="project" value="InterPro"/>
</dbReference>
<dbReference type="InterPro" id="IPR003594">
    <property type="entry name" value="HATPase_dom"/>
</dbReference>
<dbReference type="InterPro" id="IPR036890">
    <property type="entry name" value="HATPase_C_sf"/>
</dbReference>
<dbReference type="SMART" id="SM00387">
    <property type="entry name" value="HATPase_c"/>
    <property type="match status" value="1"/>
</dbReference>
<dbReference type="CDD" id="cd19411">
    <property type="entry name" value="MCP2201-like_sensor"/>
    <property type="match status" value="1"/>
</dbReference>
<feature type="domain" description="HAMP" evidence="10">
    <location>
        <begin position="211"/>
        <end position="264"/>
    </location>
</feature>
<dbReference type="InterPro" id="IPR047347">
    <property type="entry name" value="YvaQ-like_sensor"/>
</dbReference>